<dbReference type="RefSeq" id="WP_007418802.1">
    <property type="nucleotide sequence ID" value="NZ_ABOX02000082.1"/>
</dbReference>
<sequence length="84" mass="9439">MTGLEARDYVLDQISERDPKGDSASIKLSRHLATDLLKLRREDVGEISQEMFTHGIDALKQHRLFGYKVDIDPDVTGPVVEFGP</sequence>
<organism evidence="1 2">
    <name type="scientific">Pedosphaera parvula (strain Ellin514)</name>
    <dbReference type="NCBI Taxonomy" id="320771"/>
    <lineage>
        <taxon>Bacteria</taxon>
        <taxon>Pseudomonadati</taxon>
        <taxon>Verrucomicrobiota</taxon>
        <taxon>Pedosphaerae</taxon>
        <taxon>Pedosphaerales</taxon>
        <taxon>Pedosphaeraceae</taxon>
        <taxon>Pedosphaera</taxon>
    </lineage>
</organism>
<name>B9XSL9_PEDPL</name>
<comment type="caution">
    <text evidence="1">The sequence shown here is derived from an EMBL/GenBank/DDBJ whole genome shotgun (WGS) entry which is preliminary data.</text>
</comment>
<evidence type="ECO:0000313" key="1">
    <source>
        <dbReference type="EMBL" id="EEF57179.1"/>
    </source>
</evidence>
<evidence type="ECO:0000313" key="2">
    <source>
        <dbReference type="Proteomes" id="UP000003688"/>
    </source>
</evidence>
<protein>
    <submittedName>
        <fullName evidence="1">Uncharacterized protein</fullName>
    </submittedName>
</protein>
<dbReference type="EMBL" id="ABOX02000082">
    <property type="protein sequence ID" value="EEF57179.1"/>
    <property type="molecule type" value="Genomic_DNA"/>
</dbReference>
<dbReference type="Proteomes" id="UP000003688">
    <property type="component" value="Unassembled WGS sequence"/>
</dbReference>
<dbReference type="AlphaFoldDB" id="B9XSL9"/>
<gene>
    <name evidence="1" type="ORF">Cflav_PD0145</name>
</gene>
<reference evidence="1 2" key="1">
    <citation type="journal article" date="2011" name="J. Bacteriol.">
        <title>Genome sequence of 'Pedosphaera parvula' Ellin514, an aerobic Verrucomicrobial isolate from pasture soil.</title>
        <authorList>
            <person name="Kant R."/>
            <person name="van Passel M.W."/>
            <person name="Sangwan P."/>
            <person name="Palva A."/>
            <person name="Lucas S."/>
            <person name="Copeland A."/>
            <person name="Lapidus A."/>
            <person name="Glavina Del Rio T."/>
            <person name="Dalin E."/>
            <person name="Tice H."/>
            <person name="Bruce D."/>
            <person name="Goodwin L."/>
            <person name="Pitluck S."/>
            <person name="Chertkov O."/>
            <person name="Larimer F.W."/>
            <person name="Land M.L."/>
            <person name="Hauser L."/>
            <person name="Brettin T.S."/>
            <person name="Detter J.C."/>
            <person name="Han S."/>
            <person name="de Vos W.M."/>
            <person name="Janssen P.H."/>
            <person name="Smidt H."/>
        </authorList>
    </citation>
    <scope>NUCLEOTIDE SEQUENCE [LARGE SCALE GENOMIC DNA]</scope>
    <source>
        <strain evidence="1 2">Ellin514</strain>
    </source>
</reference>
<accession>B9XSL9</accession>
<proteinExistence type="predicted"/>
<keyword evidence="2" id="KW-1185">Reference proteome</keyword>
<dbReference type="STRING" id="320771.Cflav_PD0145"/>